<evidence type="ECO:0000259" key="5">
    <source>
        <dbReference type="PROSITE" id="PS50112"/>
    </source>
</evidence>
<dbReference type="PROSITE" id="PS50113">
    <property type="entry name" value="PAC"/>
    <property type="match status" value="1"/>
</dbReference>
<dbReference type="Pfam" id="PF15915">
    <property type="entry name" value="BAT"/>
    <property type="match status" value="1"/>
</dbReference>
<feature type="domain" description="PAS" evidence="5">
    <location>
        <begin position="232"/>
        <end position="308"/>
    </location>
</feature>
<dbReference type="NCBIfam" id="TIGR00229">
    <property type="entry name" value="sensory_box"/>
    <property type="match status" value="2"/>
</dbReference>
<dbReference type="InterPro" id="IPR000700">
    <property type="entry name" value="PAS-assoc_C"/>
</dbReference>
<evidence type="ECO:0000313" key="8">
    <source>
        <dbReference type="Proteomes" id="UP001596395"/>
    </source>
</evidence>
<comment type="caution">
    <text evidence="7">The sequence shown here is derived from an EMBL/GenBank/DDBJ whole genome shotgun (WGS) entry which is preliminary data.</text>
</comment>
<dbReference type="EMBL" id="JBHSXN010000003">
    <property type="protein sequence ID" value="MFC6954345.1"/>
    <property type="molecule type" value="Genomic_DNA"/>
</dbReference>
<dbReference type="SMART" id="SM00091">
    <property type="entry name" value="PAS"/>
    <property type="match status" value="4"/>
</dbReference>
<dbReference type="Pfam" id="PF08448">
    <property type="entry name" value="PAS_4"/>
    <property type="match status" value="3"/>
</dbReference>
<name>A0ABD5VG64_9EURY</name>
<sequence length="891" mass="97329">MPATNDGAYAERARGDDCVLIADETGVIRWASPTVERVLGRPRSDLSTETTVADLLGATFVDRLDPGDPDDDAPTRRETTVSGPDGRDIPVTVTVEDVDPSSSLVAYHCRRAGPESPDVATVLSRVTDGVVELDADWRYTFVNDKAAALVDEPRESLLGRSIWDVFEVVAGTRMQAAFERAMTRQEPVTMEWYADTLDTWFEIRAFPSPTGLSIYFTDVAERIERVRALRHERDVFDELLELAPMGIAVHDADGRFVRVNQRGAEILGLPPEALVGSTLTDRAWNALDADGDPLPVESFPLNHVLETGDAVRNVELSLGHPDESRLWLVVGAAPVFDDDGDVSRVVVTFEDVTDRKRAETKLRERERLFSGVFEGTLDALVLADDDGNYVAVNEAACDLYGLPESELLGRHPRDFAPPEMDVDAVWETFLEDGSMRGEFTLVRPDGDVRITDFAATANVRPGQHLSALRDITERREATARLEAQRDELDRLNRVNEIIRDVNRAIIAATDRDAVEEAVCRTLGATDTYPLAVSARVTFGDEIQFEHAAGATPAEMNALQASTAGTLKDAIVEAVETVTPTVVDVERDDRLSQAFDEYAATEAVRAIANVPLSYEGVVHGVLTIGAADEDAFASEELAVLAELGQLLGTAIDSIRTKHLLHATVLEELELDVSGDPAPLPTLNERVGGTWTLEGVVPVEDHEYLLYLTAVDTDDDALERAAADLDVVESVRVVGADGDRFAFELRVSEASPVSALLDAGGWIRGGTIEGGRARFVVDVTAGSDVRAYLDRVEHRGVDANLVAKREVERTVPGALFDTMTESELTDRQRSVLEAAYLSGYFEWPRRRTTGEELAVALDISSSTLHQHLRIAMAKVLSQYLGLDSVESSTDDPT</sequence>
<keyword evidence="3" id="KW-0175">Coiled coil</keyword>
<dbReference type="SUPFAM" id="SSF55781">
    <property type="entry name" value="GAF domain-like"/>
    <property type="match status" value="1"/>
</dbReference>
<keyword evidence="2" id="KW-0804">Transcription</keyword>
<evidence type="ECO:0000256" key="2">
    <source>
        <dbReference type="ARBA" id="ARBA00023163"/>
    </source>
</evidence>
<dbReference type="Gene3D" id="3.30.450.20">
    <property type="entry name" value="PAS domain"/>
    <property type="match status" value="3"/>
</dbReference>
<organism evidence="7 8">
    <name type="scientific">Halorubellus litoreus</name>
    <dbReference type="NCBI Taxonomy" id="755308"/>
    <lineage>
        <taxon>Archaea</taxon>
        <taxon>Methanobacteriati</taxon>
        <taxon>Methanobacteriota</taxon>
        <taxon>Stenosarchaea group</taxon>
        <taxon>Halobacteria</taxon>
        <taxon>Halobacteriales</taxon>
        <taxon>Halorubellaceae</taxon>
        <taxon>Halorubellus</taxon>
    </lineage>
</organism>
<dbReference type="PANTHER" id="PTHR44757">
    <property type="entry name" value="DIGUANYLATE CYCLASE DGCP"/>
    <property type="match status" value="1"/>
</dbReference>
<keyword evidence="1" id="KW-0805">Transcription regulation</keyword>
<dbReference type="PANTHER" id="PTHR44757:SF2">
    <property type="entry name" value="BIOFILM ARCHITECTURE MAINTENANCE PROTEIN MBAA"/>
    <property type="match status" value="1"/>
</dbReference>
<evidence type="ECO:0000259" key="6">
    <source>
        <dbReference type="PROSITE" id="PS50113"/>
    </source>
</evidence>
<feature type="domain" description="PAS" evidence="5">
    <location>
        <begin position="365"/>
        <end position="419"/>
    </location>
</feature>
<dbReference type="AlphaFoldDB" id="A0ABD5VG64"/>
<dbReference type="SUPFAM" id="SSF55785">
    <property type="entry name" value="PYP-like sensor domain (PAS domain)"/>
    <property type="match status" value="3"/>
</dbReference>
<feature type="domain" description="PAS" evidence="5">
    <location>
        <begin position="115"/>
        <end position="185"/>
    </location>
</feature>
<dbReference type="InterPro" id="IPR003018">
    <property type="entry name" value="GAF"/>
</dbReference>
<dbReference type="InterPro" id="IPR001610">
    <property type="entry name" value="PAC"/>
</dbReference>
<dbReference type="Pfam" id="PF13185">
    <property type="entry name" value="GAF_2"/>
    <property type="match status" value="1"/>
</dbReference>
<evidence type="ECO:0000256" key="1">
    <source>
        <dbReference type="ARBA" id="ARBA00023015"/>
    </source>
</evidence>
<dbReference type="InterPro" id="IPR000014">
    <property type="entry name" value="PAS"/>
</dbReference>
<dbReference type="Gene3D" id="3.30.450.40">
    <property type="match status" value="1"/>
</dbReference>
<evidence type="ECO:0000256" key="4">
    <source>
        <dbReference type="SAM" id="MobiDB-lite"/>
    </source>
</evidence>
<dbReference type="InterPro" id="IPR035965">
    <property type="entry name" value="PAS-like_dom_sf"/>
</dbReference>
<accession>A0ABD5VG64</accession>
<proteinExistence type="predicted"/>
<dbReference type="RefSeq" id="WP_336351297.1">
    <property type="nucleotide sequence ID" value="NZ_JAZAQL010000003.1"/>
</dbReference>
<evidence type="ECO:0000256" key="3">
    <source>
        <dbReference type="SAM" id="Coils"/>
    </source>
</evidence>
<feature type="coiled-coil region" evidence="3">
    <location>
        <begin position="474"/>
        <end position="501"/>
    </location>
</feature>
<dbReference type="SMART" id="SM00086">
    <property type="entry name" value="PAC"/>
    <property type="match status" value="2"/>
</dbReference>
<dbReference type="InterPro" id="IPR052155">
    <property type="entry name" value="Biofilm_reg_signaling"/>
</dbReference>
<gene>
    <name evidence="7" type="ORF">ACFQGB_15890</name>
</gene>
<dbReference type="PROSITE" id="PS50112">
    <property type="entry name" value="PAS"/>
    <property type="match status" value="3"/>
</dbReference>
<dbReference type="Pfam" id="PF04967">
    <property type="entry name" value="HTH_10"/>
    <property type="match status" value="1"/>
</dbReference>
<feature type="region of interest" description="Disordered" evidence="4">
    <location>
        <begin position="61"/>
        <end position="88"/>
    </location>
</feature>
<protein>
    <submittedName>
        <fullName evidence="7">PAS domain-containing protein</fullName>
    </submittedName>
</protein>
<feature type="domain" description="PAC" evidence="6">
    <location>
        <begin position="312"/>
        <end position="364"/>
    </location>
</feature>
<reference evidence="7 8" key="1">
    <citation type="journal article" date="2019" name="Int. J. Syst. Evol. Microbiol.">
        <title>The Global Catalogue of Microorganisms (GCM) 10K type strain sequencing project: providing services to taxonomists for standard genome sequencing and annotation.</title>
        <authorList>
            <consortium name="The Broad Institute Genomics Platform"/>
            <consortium name="The Broad Institute Genome Sequencing Center for Infectious Disease"/>
            <person name="Wu L."/>
            <person name="Ma J."/>
        </authorList>
    </citation>
    <scope>NUCLEOTIDE SEQUENCE [LARGE SCALE GENOMIC DNA]</scope>
    <source>
        <strain evidence="7 8">GX26</strain>
    </source>
</reference>
<dbReference type="Proteomes" id="UP001596395">
    <property type="component" value="Unassembled WGS sequence"/>
</dbReference>
<dbReference type="InterPro" id="IPR031803">
    <property type="entry name" value="BAT_GAF/HTH-assoc"/>
</dbReference>
<dbReference type="InterPro" id="IPR007050">
    <property type="entry name" value="HTH_bacterioopsin"/>
</dbReference>
<evidence type="ECO:0000313" key="7">
    <source>
        <dbReference type="EMBL" id="MFC6954345.1"/>
    </source>
</evidence>
<dbReference type="CDD" id="cd00130">
    <property type="entry name" value="PAS"/>
    <property type="match status" value="3"/>
</dbReference>
<keyword evidence="8" id="KW-1185">Reference proteome</keyword>
<dbReference type="InterPro" id="IPR029016">
    <property type="entry name" value="GAF-like_dom_sf"/>
</dbReference>
<dbReference type="InterPro" id="IPR013656">
    <property type="entry name" value="PAS_4"/>
</dbReference>